<sequence>MFLDNLKRFCAGKRRTSSATPVFASQGKSGTYGEGRDPAIGRYQAADVNHGGNQPEHAFVYD</sequence>
<organism evidence="1 2">
    <name type="scientific">Ensifer canadensis</name>
    <dbReference type="NCBI Taxonomy" id="555315"/>
    <lineage>
        <taxon>Bacteria</taxon>
        <taxon>Pseudomonadati</taxon>
        <taxon>Pseudomonadota</taxon>
        <taxon>Alphaproteobacteria</taxon>
        <taxon>Hyphomicrobiales</taxon>
        <taxon>Rhizobiaceae</taxon>
        <taxon>Sinorhizobium/Ensifer group</taxon>
        <taxon>Ensifer</taxon>
    </lineage>
</organism>
<gene>
    <name evidence="1" type="ORF">GFB56_09380</name>
</gene>
<dbReference type="AlphaFoldDB" id="A0AAW4FM81"/>
<dbReference type="EMBL" id="WXFA01000004">
    <property type="protein sequence ID" value="MBM3091025.1"/>
    <property type="molecule type" value="Genomic_DNA"/>
</dbReference>
<protein>
    <submittedName>
        <fullName evidence="1">Uncharacterized protein</fullName>
    </submittedName>
</protein>
<accession>A0AAW4FM81</accession>
<keyword evidence="2" id="KW-1185">Reference proteome</keyword>
<name>A0AAW4FM81_9HYPH</name>
<evidence type="ECO:0000313" key="1">
    <source>
        <dbReference type="EMBL" id="MBM3091025.1"/>
    </source>
</evidence>
<comment type="caution">
    <text evidence="1">The sequence shown here is derived from an EMBL/GenBank/DDBJ whole genome shotgun (WGS) entry which is preliminary data.</text>
</comment>
<proteinExistence type="predicted"/>
<dbReference type="RefSeq" id="WP_128090405.1">
    <property type="nucleotide sequence ID" value="NZ_CP083370.1"/>
</dbReference>
<reference evidence="1 2" key="1">
    <citation type="submission" date="2020-01" db="EMBL/GenBank/DDBJ databases">
        <title>Draft genome assembly of Ensifer adhaerens T173.</title>
        <authorList>
            <person name="Craig J.E."/>
            <person name="Stinchcombe J.R."/>
        </authorList>
    </citation>
    <scope>NUCLEOTIDE SEQUENCE [LARGE SCALE GENOMIC DNA]</scope>
    <source>
        <strain evidence="1 2">T173</strain>
    </source>
</reference>
<evidence type="ECO:0000313" key="2">
    <source>
        <dbReference type="Proteomes" id="UP000744980"/>
    </source>
</evidence>
<dbReference type="Proteomes" id="UP000744980">
    <property type="component" value="Unassembled WGS sequence"/>
</dbReference>